<dbReference type="RefSeq" id="WP_116495787.1">
    <property type="nucleotide sequence ID" value="NZ_QENZ01000003.1"/>
</dbReference>
<keyword evidence="10" id="KW-1185">Reference proteome</keyword>
<evidence type="ECO:0000256" key="1">
    <source>
        <dbReference type="ARBA" id="ARBA00022723"/>
    </source>
</evidence>
<feature type="domain" description="Mannose-6-phosphate isomerase cupin" evidence="8">
    <location>
        <begin position="243"/>
        <end position="316"/>
    </location>
</feature>
<evidence type="ECO:0000256" key="5">
    <source>
        <dbReference type="PIRSR" id="PIRSR036894-1"/>
    </source>
</evidence>
<evidence type="ECO:0000313" key="9">
    <source>
        <dbReference type="EMBL" id="PVX52246.1"/>
    </source>
</evidence>
<dbReference type="Pfam" id="PF21621">
    <property type="entry name" value="MPI_cupin_dom"/>
    <property type="match status" value="1"/>
</dbReference>
<dbReference type="PANTHER" id="PTHR42742">
    <property type="entry name" value="TRANSCRIPTIONAL REPRESSOR MPRA"/>
    <property type="match status" value="1"/>
</dbReference>
<comment type="caution">
    <text evidence="9">The sequence shown here is derived from an EMBL/GenBank/DDBJ whole genome shotgun (WGS) entry which is preliminary data.</text>
</comment>
<accession>A0A7L4UR53</accession>
<dbReference type="InterPro" id="IPR046457">
    <property type="entry name" value="PMI_typeI_cat"/>
</dbReference>
<comment type="cofactor">
    <cofactor evidence="5">
        <name>Zn(2+)</name>
        <dbReference type="ChEBI" id="CHEBI:29105"/>
    </cofactor>
    <text evidence="5">Binds 1 zinc ion per subunit.</text>
</comment>
<evidence type="ECO:0000259" key="7">
    <source>
        <dbReference type="Pfam" id="PF20511"/>
    </source>
</evidence>
<dbReference type="GO" id="GO:0008270">
    <property type="term" value="F:zinc ion binding"/>
    <property type="evidence" value="ECO:0007669"/>
    <property type="project" value="InterPro"/>
</dbReference>
<reference evidence="9 10" key="1">
    <citation type="submission" date="2018-05" db="EMBL/GenBank/DDBJ databases">
        <title>Genomic Encyclopedia of Type Strains, Phase IV (KMG-IV): sequencing the most valuable type-strain genomes for metagenomic binning, comparative biology and taxonomic classification.</title>
        <authorList>
            <person name="Goeker M."/>
        </authorList>
    </citation>
    <scope>NUCLEOTIDE SEQUENCE [LARGE SCALE GENOMIC DNA]</scope>
    <source>
        <strain evidence="9 10">DSM 28579</strain>
    </source>
</reference>
<dbReference type="CDD" id="cd07010">
    <property type="entry name" value="cupin_PMI_type_I_N_bac"/>
    <property type="match status" value="1"/>
</dbReference>
<evidence type="ECO:0000256" key="2">
    <source>
        <dbReference type="ARBA" id="ARBA00022833"/>
    </source>
</evidence>
<organism evidence="9 10">
    <name type="scientific">Balneicella halophila</name>
    <dbReference type="NCBI Taxonomy" id="1537566"/>
    <lineage>
        <taxon>Bacteria</taxon>
        <taxon>Pseudomonadati</taxon>
        <taxon>Bacteroidota</taxon>
        <taxon>Bacteroidia</taxon>
        <taxon>Bacteroidales</taxon>
        <taxon>Balneicellaceae</taxon>
        <taxon>Balneicella</taxon>
    </lineage>
</organism>
<dbReference type="InterPro" id="IPR051804">
    <property type="entry name" value="Carb_Metab_Reg_Kinase/Isom"/>
</dbReference>
<keyword evidence="1 5" id="KW-0479">Metal-binding</keyword>
<dbReference type="OrthoDB" id="9808275at2"/>
<keyword evidence="9" id="KW-0413">Isomerase</keyword>
<dbReference type="InterPro" id="IPR049071">
    <property type="entry name" value="MPI_cupin_dom"/>
</dbReference>
<gene>
    <name evidence="9" type="ORF">C7377_0553</name>
</gene>
<evidence type="ECO:0000256" key="4">
    <source>
        <dbReference type="ARBA" id="ARBA00030762"/>
    </source>
</evidence>
<proteinExistence type="predicted"/>
<dbReference type="AlphaFoldDB" id="A0A7L4UR53"/>
<dbReference type="InterPro" id="IPR011051">
    <property type="entry name" value="RmlC_Cupin_sf"/>
</dbReference>
<evidence type="ECO:0000259" key="8">
    <source>
        <dbReference type="Pfam" id="PF21621"/>
    </source>
</evidence>
<dbReference type="GO" id="GO:0004476">
    <property type="term" value="F:mannose-6-phosphate isomerase activity"/>
    <property type="evidence" value="ECO:0007669"/>
    <property type="project" value="InterPro"/>
</dbReference>
<dbReference type="Proteomes" id="UP000251835">
    <property type="component" value="Unassembled WGS sequence"/>
</dbReference>
<dbReference type="Pfam" id="PF20511">
    <property type="entry name" value="PMI_typeI_cat"/>
    <property type="match status" value="1"/>
</dbReference>
<dbReference type="InterPro" id="IPR014628">
    <property type="entry name" value="Man6P_isomerase_Firm_short"/>
</dbReference>
<feature type="binding site" evidence="5">
    <location>
        <position position="179"/>
    </location>
    <ligand>
        <name>Zn(2+)</name>
        <dbReference type="ChEBI" id="CHEBI:29105"/>
    </ligand>
</feature>
<dbReference type="PIRSF" id="PIRSF036894">
    <property type="entry name" value="PMI_Firm_short"/>
    <property type="match status" value="1"/>
</dbReference>
<keyword evidence="2 5" id="KW-0862">Zinc</keyword>
<evidence type="ECO:0000256" key="6">
    <source>
        <dbReference type="PIRSR" id="PIRSR036894-2"/>
    </source>
</evidence>
<dbReference type="PANTHER" id="PTHR42742:SF3">
    <property type="entry name" value="FRUCTOKINASE"/>
    <property type="match status" value="1"/>
</dbReference>
<dbReference type="InterPro" id="IPR014710">
    <property type="entry name" value="RmlC-like_jellyroll"/>
</dbReference>
<dbReference type="GO" id="GO:0005975">
    <property type="term" value="P:carbohydrate metabolic process"/>
    <property type="evidence" value="ECO:0007669"/>
    <property type="project" value="InterPro"/>
</dbReference>
<name>A0A7L4UR53_BALHA</name>
<feature type="binding site" evidence="5">
    <location>
        <position position="104"/>
    </location>
    <ligand>
        <name>Zn(2+)</name>
        <dbReference type="ChEBI" id="CHEBI:29105"/>
    </ligand>
</feature>
<feature type="active site" evidence="6">
    <location>
        <position position="199"/>
    </location>
</feature>
<evidence type="ECO:0000313" key="10">
    <source>
        <dbReference type="Proteomes" id="UP000251835"/>
    </source>
</evidence>
<evidence type="ECO:0000256" key="3">
    <source>
        <dbReference type="ARBA" id="ARBA00029741"/>
    </source>
</evidence>
<feature type="domain" description="Phosphomannose isomerase type I catalytic" evidence="7">
    <location>
        <begin position="8"/>
        <end position="116"/>
    </location>
</feature>
<protein>
    <recommendedName>
        <fullName evidence="3">Phosphohexomutase</fullName>
    </recommendedName>
    <alternativeName>
        <fullName evidence="4">Phosphomannose isomerase</fullName>
    </alternativeName>
</protein>
<dbReference type="SUPFAM" id="SSF51182">
    <property type="entry name" value="RmlC-like cupins"/>
    <property type="match status" value="1"/>
</dbReference>
<dbReference type="EMBL" id="QENZ01000003">
    <property type="protein sequence ID" value="PVX52246.1"/>
    <property type="molecule type" value="Genomic_DNA"/>
</dbReference>
<sequence length="325" mass="37150">MNKLYPLKFSPIFKEKIWGGEKLRNLLNKDVEGNNIGESWEISGVQDNVSVVSNGFLAGNNIEELVEVYMGDLVGDSVYEKFGIEFPLLVKFIDAKERLSLQVHPNDEMARERHHSYGKTEVWYITQADKGAELISGFNRPISREEYLQLMRDGKIEEIINKETVKEGDCLYMPSGRIHSIGAGVLLAEIQQTSDITYRIFDWNRVDAEGNKRELHTDLALDAIDFSFHKDYMTRYDALKNKATTLVQCPYFTTNLIYFSDEMSQDFHQLDSFVIYMCVDGKLSLLWEEGEISLIKGETVLVPASIDEVTLEPDGESKVLEIYIS</sequence>
<dbReference type="Gene3D" id="2.60.120.10">
    <property type="entry name" value="Jelly Rolls"/>
    <property type="match status" value="2"/>
</dbReference>
<feature type="binding site" evidence="5">
    <location>
        <position position="121"/>
    </location>
    <ligand>
        <name>Zn(2+)</name>
        <dbReference type="ChEBI" id="CHEBI:29105"/>
    </ligand>
</feature>